<sequence>MTILLASAHKVSIAKETIQLMDVIVVTRSILPGTHNSKKLTLALTMLKLSLTTVGQWSRLETDRTLLMSVEINTVDVSELYNIVDISELYNTVDVSELYNIVDVT</sequence>
<evidence type="ECO:0000313" key="2">
    <source>
        <dbReference type="Proteomes" id="UP001054837"/>
    </source>
</evidence>
<dbReference type="AlphaFoldDB" id="A0AAV4PGV7"/>
<keyword evidence="2" id="KW-1185">Reference proteome</keyword>
<comment type="caution">
    <text evidence="1">The sequence shown here is derived from an EMBL/GenBank/DDBJ whole genome shotgun (WGS) entry which is preliminary data.</text>
</comment>
<protein>
    <submittedName>
        <fullName evidence="1">Uncharacterized protein</fullName>
    </submittedName>
</protein>
<dbReference type="EMBL" id="BPLQ01002951">
    <property type="protein sequence ID" value="GIX96632.1"/>
    <property type="molecule type" value="Genomic_DNA"/>
</dbReference>
<reference evidence="1 2" key="1">
    <citation type="submission" date="2021-06" db="EMBL/GenBank/DDBJ databases">
        <title>Caerostris darwini draft genome.</title>
        <authorList>
            <person name="Kono N."/>
            <person name="Arakawa K."/>
        </authorList>
    </citation>
    <scope>NUCLEOTIDE SEQUENCE [LARGE SCALE GENOMIC DNA]</scope>
</reference>
<organism evidence="1 2">
    <name type="scientific">Caerostris darwini</name>
    <dbReference type="NCBI Taxonomy" id="1538125"/>
    <lineage>
        <taxon>Eukaryota</taxon>
        <taxon>Metazoa</taxon>
        <taxon>Ecdysozoa</taxon>
        <taxon>Arthropoda</taxon>
        <taxon>Chelicerata</taxon>
        <taxon>Arachnida</taxon>
        <taxon>Araneae</taxon>
        <taxon>Araneomorphae</taxon>
        <taxon>Entelegynae</taxon>
        <taxon>Araneoidea</taxon>
        <taxon>Araneidae</taxon>
        <taxon>Caerostris</taxon>
    </lineage>
</organism>
<evidence type="ECO:0000313" key="1">
    <source>
        <dbReference type="EMBL" id="GIX96632.1"/>
    </source>
</evidence>
<accession>A0AAV4PGV7</accession>
<dbReference type="Proteomes" id="UP001054837">
    <property type="component" value="Unassembled WGS sequence"/>
</dbReference>
<gene>
    <name evidence="1" type="ORF">CDAR_550091</name>
</gene>
<proteinExistence type="predicted"/>
<name>A0AAV4PGV7_9ARAC</name>